<dbReference type="GO" id="GO:0003677">
    <property type="term" value="F:DNA binding"/>
    <property type="evidence" value="ECO:0007669"/>
    <property type="project" value="UniProtKB-UniRule"/>
</dbReference>
<keyword evidence="8" id="KW-1185">Reference proteome</keyword>
<gene>
    <name evidence="7" type="ORF">SAMN05421810_107178</name>
</gene>
<proteinExistence type="inferred from homology"/>
<dbReference type="InterPro" id="IPR005158">
    <property type="entry name" value="BTAD"/>
</dbReference>
<dbReference type="RefSeq" id="WP_166677772.1">
    <property type="nucleotide sequence ID" value="NZ_FOWW01000007.1"/>
</dbReference>
<dbReference type="PROSITE" id="PS51755">
    <property type="entry name" value="OMPR_PHOB"/>
    <property type="match status" value="1"/>
</dbReference>
<dbReference type="InterPro" id="IPR016032">
    <property type="entry name" value="Sig_transdc_resp-reg_C-effctor"/>
</dbReference>
<keyword evidence="3" id="KW-0802">TPR repeat</keyword>
<comment type="similarity">
    <text evidence="1">Belongs to the AfsR/DnrI/RedD regulatory family.</text>
</comment>
<dbReference type="GO" id="GO:0006355">
    <property type="term" value="P:regulation of DNA-templated transcription"/>
    <property type="evidence" value="ECO:0007669"/>
    <property type="project" value="InterPro"/>
</dbReference>
<dbReference type="SMART" id="SM01043">
    <property type="entry name" value="BTAD"/>
    <property type="match status" value="1"/>
</dbReference>
<dbReference type="SMART" id="SM00028">
    <property type="entry name" value="TPR"/>
    <property type="match status" value="5"/>
</dbReference>
<feature type="domain" description="OmpR/PhoB-type" evidence="6">
    <location>
        <begin position="1"/>
        <end position="84"/>
    </location>
</feature>
<dbReference type="InterPro" id="IPR019734">
    <property type="entry name" value="TPR_rpt"/>
</dbReference>
<evidence type="ECO:0000259" key="6">
    <source>
        <dbReference type="PROSITE" id="PS51755"/>
    </source>
</evidence>
<dbReference type="SUPFAM" id="SSF46894">
    <property type="entry name" value="C-terminal effector domain of the bipartite response regulators"/>
    <property type="match status" value="1"/>
</dbReference>
<dbReference type="EMBL" id="FOWW01000007">
    <property type="protein sequence ID" value="SFQ43886.1"/>
    <property type="molecule type" value="Genomic_DNA"/>
</dbReference>
<dbReference type="AlphaFoldDB" id="A0A1I5YI73"/>
<dbReference type="SUPFAM" id="SSF48452">
    <property type="entry name" value="TPR-like"/>
    <property type="match status" value="3"/>
</dbReference>
<organism evidence="7 8">
    <name type="scientific">Amycolatopsis arida</name>
    <dbReference type="NCBI Taxonomy" id="587909"/>
    <lineage>
        <taxon>Bacteria</taxon>
        <taxon>Bacillati</taxon>
        <taxon>Actinomycetota</taxon>
        <taxon>Actinomycetes</taxon>
        <taxon>Pseudonocardiales</taxon>
        <taxon>Pseudonocardiaceae</taxon>
        <taxon>Amycolatopsis</taxon>
    </lineage>
</organism>
<feature type="DNA-binding region" description="OmpR/PhoB-type" evidence="4">
    <location>
        <begin position="1"/>
        <end position="84"/>
    </location>
</feature>
<dbReference type="Pfam" id="PF13424">
    <property type="entry name" value="TPR_12"/>
    <property type="match status" value="2"/>
</dbReference>
<dbReference type="Gene3D" id="3.40.50.300">
    <property type="entry name" value="P-loop containing nucleotide triphosphate hydrolases"/>
    <property type="match status" value="1"/>
</dbReference>
<feature type="compositionally biased region" description="Polar residues" evidence="5">
    <location>
        <begin position="961"/>
        <end position="976"/>
    </location>
</feature>
<evidence type="ECO:0000256" key="1">
    <source>
        <dbReference type="ARBA" id="ARBA00005820"/>
    </source>
</evidence>
<dbReference type="Pfam" id="PF03704">
    <property type="entry name" value="BTAD"/>
    <property type="match status" value="1"/>
</dbReference>
<evidence type="ECO:0000256" key="2">
    <source>
        <dbReference type="ARBA" id="ARBA00023125"/>
    </source>
</evidence>
<feature type="repeat" description="TPR" evidence="3">
    <location>
        <begin position="701"/>
        <end position="734"/>
    </location>
</feature>
<dbReference type="GO" id="GO:0000160">
    <property type="term" value="P:phosphorelay signal transduction system"/>
    <property type="evidence" value="ECO:0007669"/>
    <property type="project" value="InterPro"/>
</dbReference>
<dbReference type="STRING" id="587909.SAMN05421810_107178"/>
<dbReference type="SMART" id="SM00862">
    <property type="entry name" value="Trans_reg_C"/>
    <property type="match status" value="1"/>
</dbReference>
<sequence>MHGQLTVQWGPLREPKLLAVLLTRPRHRFTADELLSWLWTDDEALPRNLHQTLQTKATRLRQALHRAGNPAILPRADRGYRIEVDKNVIDYHAFQLHVSNARALSAEGRHREVVGRLERALSLWADEPLAELDSEPAREWRRTVQDNDLLPANVLLLDAELKLGRLHDALHRLDDLQRQHGDDVDLAVRRLRVLHGLCRFEEADEYYLRTRRRLDRAAADELRRCQDALLAGRDRVAPAERVMVAAHESPPPPRLLPHDLPGFAGREDVLTELDRATGVADEIRPGVVVVSGLGGVGKTVTVVHWAHRVADRFPDGVLFADLRGFSADRPMADAELVDLFLTALRSPMEHVTRPNERAEKLRARLTGRRTLVVLDNAASTQHVQSVLPLLAGCVVVVTSRHWLTGLNRFPRVVLRPMVDEAARELLAARIGERAEREPAALAELARLCAGVPLALTLVADQAVRSGAPLAQLARRLRDPETLLGIGDDGDGVDTSLRAVFSLSYHALELADARLFRLLGLHPGAEFGVAAAAALAGEPMSTVERRVATLASAHLLEQPGEVDRYRMHDLLFAYAAALAADHDEGSRARTRLLNFYLHTAHTAHRTVFPHRQVPPMPDRVPDTPVLSFTDEREAARWCLRERASLVAAARHAARNGHHDYAWRLPHTIIDLLKRHGYYSDGRAALEVAVSSAVRDHQPSAEAASLNDLGHLSLTMGDTDASIGYFLRALRLAKEIGDRVGLLTASLNIGRWQRQLGQLDAAIATYRECAEMAEELCDHDRRASAAHRLGEVFVDAGRYPLAEEQFLRALRIREQIGDLSGRVETLGELAALSRELGHPLRARKHCEQAKALLEQIQGVGAGMRTYLVLAELELDEQRTTTAEQHAEEALYRARRAGSATDVAQVLVVLGTISRARGEADVARDRWLRARDIFAGHHRLDDAKRMSERIAALEVAQPMIPNARTPSARDTTQLGPRTG</sequence>
<dbReference type="PANTHER" id="PTHR47691">
    <property type="entry name" value="REGULATOR-RELATED"/>
    <property type="match status" value="1"/>
</dbReference>
<protein>
    <submittedName>
        <fullName evidence="7">Transcriptional regulatory protein, C terminal</fullName>
    </submittedName>
</protein>
<dbReference type="InterPro" id="IPR001867">
    <property type="entry name" value="OmpR/PhoB-type_DNA-bd"/>
</dbReference>
<dbReference type="InterPro" id="IPR002182">
    <property type="entry name" value="NB-ARC"/>
</dbReference>
<name>A0A1I5YI73_9PSEU</name>
<dbReference type="GO" id="GO:0043531">
    <property type="term" value="F:ADP binding"/>
    <property type="evidence" value="ECO:0007669"/>
    <property type="project" value="InterPro"/>
</dbReference>
<evidence type="ECO:0000313" key="7">
    <source>
        <dbReference type="EMBL" id="SFQ43886.1"/>
    </source>
</evidence>
<feature type="region of interest" description="Disordered" evidence="5">
    <location>
        <begin position="957"/>
        <end position="976"/>
    </location>
</feature>
<evidence type="ECO:0000256" key="4">
    <source>
        <dbReference type="PROSITE-ProRule" id="PRU01091"/>
    </source>
</evidence>
<dbReference type="Gene3D" id="1.25.40.10">
    <property type="entry name" value="Tetratricopeptide repeat domain"/>
    <property type="match status" value="3"/>
</dbReference>
<evidence type="ECO:0000313" key="8">
    <source>
        <dbReference type="Proteomes" id="UP000198727"/>
    </source>
</evidence>
<dbReference type="InterPro" id="IPR011990">
    <property type="entry name" value="TPR-like_helical_dom_sf"/>
</dbReference>
<evidence type="ECO:0000256" key="3">
    <source>
        <dbReference type="PROSITE-ProRule" id="PRU00339"/>
    </source>
</evidence>
<accession>A0A1I5YI73</accession>
<dbReference type="InterPro" id="IPR036388">
    <property type="entry name" value="WH-like_DNA-bd_sf"/>
</dbReference>
<dbReference type="SUPFAM" id="SSF52540">
    <property type="entry name" value="P-loop containing nucleoside triphosphate hydrolases"/>
    <property type="match status" value="1"/>
</dbReference>
<feature type="repeat" description="TPR" evidence="3">
    <location>
        <begin position="781"/>
        <end position="814"/>
    </location>
</feature>
<evidence type="ECO:0000256" key="5">
    <source>
        <dbReference type="SAM" id="MobiDB-lite"/>
    </source>
</evidence>
<dbReference type="PROSITE" id="PS50005">
    <property type="entry name" value="TPR"/>
    <property type="match status" value="2"/>
</dbReference>
<keyword evidence="2 4" id="KW-0238">DNA-binding</keyword>
<dbReference type="PANTHER" id="PTHR47691:SF3">
    <property type="entry name" value="HTH-TYPE TRANSCRIPTIONAL REGULATOR RV0890C-RELATED"/>
    <property type="match status" value="1"/>
</dbReference>
<dbReference type="InterPro" id="IPR027417">
    <property type="entry name" value="P-loop_NTPase"/>
</dbReference>
<dbReference type="PRINTS" id="PR00364">
    <property type="entry name" value="DISEASERSIST"/>
</dbReference>
<dbReference type="Pfam" id="PF00931">
    <property type="entry name" value="NB-ARC"/>
    <property type="match status" value="1"/>
</dbReference>
<reference evidence="8" key="1">
    <citation type="submission" date="2016-10" db="EMBL/GenBank/DDBJ databases">
        <authorList>
            <person name="Varghese N."/>
            <person name="Submissions S."/>
        </authorList>
    </citation>
    <scope>NUCLEOTIDE SEQUENCE [LARGE SCALE GENOMIC DNA]</scope>
    <source>
        <strain evidence="8">CGMCC 4.5579</strain>
    </source>
</reference>
<dbReference type="Gene3D" id="1.10.10.10">
    <property type="entry name" value="Winged helix-like DNA-binding domain superfamily/Winged helix DNA-binding domain"/>
    <property type="match status" value="1"/>
</dbReference>
<dbReference type="Proteomes" id="UP000198727">
    <property type="component" value="Unassembled WGS sequence"/>
</dbReference>